<comment type="subcellular location">
    <subcellularLocation>
        <location evidence="1 7">Cell membrane</location>
        <topology evidence="1 7">Multi-pass membrane protein</topology>
    </subcellularLocation>
</comment>
<dbReference type="GO" id="GO:0055085">
    <property type="term" value="P:transmembrane transport"/>
    <property type="evidence" value="ECO:0007669"/>
    <property type="project" value="InterPro"/>
</dbReference>
<evidence type="ECO:0000256" key="2">
    <source>
        <dbReference type="ARBA" id="ARBA00022448"/>
    </source>
</evidence>
<organism evidence="9 10">
    <name type="scientific">Chelatococcus asaccharovorans</name>
    <dbReference type="NCBI Taxonomy" id="28210"/>
    <lineage>
        <taxon>Bacteria</taxon>
        <taxon>Pseudomonadati</taxon>
        <taxon>Pseudomonadota</taxon>
        <taxon>Alphaproteobacteria</taxon>
        <taxon>Hyphomicrobiales</taxon>
        <taxon>Chelatococcaceae</taxon>
        <taxon>Chelatococcus</taxon>
    </lineage>
</organism>
<protein>
    <submittedName>
        <fullName evidence="9">NitT/TauT family transport system permease protein</fullName>
    </submittedName>
</protein>
<keyword evidence="10" id="KW-1185">Reference proteome</keyword>
<dbReference type="Pfam" id="PF00528">
    <property type="entry name" value="BPD_transp_1"/>
    <property type="match status" value="1"/>
</dbReference>
<dbReference type="PROSITE" id="PS50928">
    <property type="entry name" value="ABC_TM1"/>
    <property type="match status" value="1"/>
</dbReference>
<keyword evidence="4 7" id="KW-0812">Transmembrane</keyword>
<keyword evidence="6 7" id="KW-0472">Membrane</keyword>
<keyword evidence="3" id="KW-1003">Cell membrane</keyword>
<evidence type="ECO:0000256" key="1">
    <source>
        <dbReference type="ARBA" id="ARBA00004651"/>
    </source>
</evidence>
<evidence type="ECO:0000256" key="7">
    <source>
        <dbReference type="RuleBase" id="RU363032"/>
    </source>
</evidence>
<evidence type="ECO:0000313" key="9">
    <source>
        <dbReference type="EMBL" id="PXW54232.1"/>
    </source>
</evidence>
<feature type="transmembrane region" description="Helical" evidence="7">
    <location>
        <begin position="7"/>
        <end position="27"/>
    </location>
</feature>
<reference evidence="9 10" key="1">
    <citation type="submission" date="2018-05" db="EMBL/GenBank/DDBJ databases">
        <title>Genomic Encyclopedia of Type Strains, Phase IV (KMG-IV): sequencing the most valuable type-strain genomes for metagenomic binning, comparative biology and taxonomic classification.</title>
        <authorList>
            <person name="Goeker M."/>
        </authorList>
    </citation>
    <scope>NUCLEOTIDE SEQUENCE [LARGE SCALE GENOMIC DNA]</scope>
    <source>
        <strain evidence="9 10">DSM 6462</strain>
    </source>
</reference>
<evidence type="ECO:0000256" key="4">
    <source>
        <dbReference type="ARBA" id="ARBA00022692"/>
    </source>
</evidence>
<accession>A0A2V3TY83</accession>
<feature type="transmembrane region" description="Helical" evidence="7">
    <location>
        <begin position="62"/>
        <end position="86"/>
    </location>
</feature>
<dbReference type="Proteomes" id="UP000248021">
    <property type="component" value="Unassembled WGS sequence"/>
</dbReference>
<dbReference type="InterPro" id="IPR000515">
    <property type="entry name" value="MetI-like"/>
</dbReference>
<evidence type="ECO:0000256" key="6">
    <source>
        <dbReference type="ARBA" id="ARBA00023136"/>
    </source>
</evidence>
<dbReference type="CDD" id="cd06261">
    <property type="entry name" value="TM_PBP2"/>
    <property type="match status" value="1"/>
</dbReference>
<dbReference type="AlphaFoldDB" id="A0A2V3TY83"/>
<dbReference type="OrthoDB" id="9815258at2"/>
<dbReference type="InterPro" id="IPR035906">
    <property type="entry name" value="MetI-like_sf"/>
</dbReference>
<dbReference type="EMBL" id="QJJK01000012">
    <property type="protein sequence ID" value="PXW54232.1"/>
    <property type="molecule type" value="Genomic_DNA"/>
</dbReference>
<dbReference type="Gene3D" id="1.10.3720.10">
    <property type="entry name" value="MetI-like"/>
    <property type="match status" value="1"/>
</dbReference>
<dbReference type="PANTHER" id="PTHR30151:SF0">
    <property type="entry name" value="ABC TRANSPORTER PERMEASE PROTEIN MJ0413-RELATED"/>
    <property type="match status" value="1"/>
</dbReference>
<feature type="transmembrane region" description="Helical" evidence="7">
    <location>
        <begin position="185"/>
        <end position="204"/>
    </location>
</feature>
<keyword evidence="5 7" id="KW-1133">Transmembrane helix</keyword>
<evidence type="ECO:0000313" key="10">
    <source>
        <dbReference type="Proteomes" id="UP000248021"/>
    </source>
</evidence>
<evidence type="ECO:0000256" key="3">
    <source>
        <dbReference type="ARBA" id="ARBA00022475"/>
    </source>
</evidence>
<feature type="transmembrane region" description="Helical" evidence="7">
    <location>
        <begin position="224"/>
        <end position="245"/>
    </location>
</feature>
<evidence type="ECO:0000256" key="5">
    <source>
        <dbReference type="ARBA" id="ARBA00022989"/>
    </source>
</evidence>
<comment type="similarity">
    <text evidence="7">Belongs to the binding-protein-dependent transport system permease family.</text>
</comment>
<keyword evidence="2 7" id="KW-0813">Transport</keyword>
<evidence type="ECO:0000259" key="8">
    <source>
        <dbReference type="PROSITE" id="PS50928"/>
    </source>
</evidence>
<proteinExistence type="inferred from homology"/>
<dbReference type="SUPFAM" id="SSF161098">
    <property type="entry name" value="MetI-like"/>
    <property type="match status" value="1"/>
</dbReference>
<comment type="caution">
    <text evidence="9">The sequence shown here is derived from an EMBL/GenBank/DDBJ whole genome shotgun (WGS) entry which is preliminary data.</text>
</comment>
<feature type="domain" description="ABC transmembrane type-1" evidence="8">
    <location>
        <begin position="62"/>
        <end position="246"/>
    </location>
</feature>
<dbReference type="RefSeq" id="WP_110377454.1">
    <property type="nucleotide sequence ID" value="NZ_JAHBRY010000002.1"/>
</dbReference>
<dbReference type="GO" id="GO:0005886">
    <property type="term" value="C:plasma membrane"/>
    <property type="evidence" value="ECO:0007669"/>
    <property type="project" value="UniProtKB-SubCell"/>
</dbReference>
<dbReference type="PANTHER" id="PTHR30151">
    <property type="entry name" value="ALKANE SULFONATE ABC TRANSPORTER-RELATED, MEMBRANE SUBUNIT"/>
    <property type="match status" value="1"/>
</dbReference>
<sequence>MNTRSSTLAYGLLGALPIVGLLALWQAIHLSGIAPPALLPSPAAVFLRFFQQLGDASFLQNVGVTLYRLFVGFFVAAVVGIAAGVVATGSKLFASFLLPLVRVLAPVPKIALYPAFTLTLGYDDASKIALVIADALFPILLATYQGTSAVEPKLAWSARAAGVSPLRTLFTVVLPAALPSVMTGCRIGLVISCIVVFLAEMITSTNGLGHLLMRAARNFQTVDMFVPLIAISILGLLLNSAFNALRRHLLRGFPEEK</sequence>
<name>A0A2V3TY83_9HYPH</name>
<gene>
    <name evidence="9" type="ORF">C7450_112261</name>
</gene>